<dbReference type="Proteomes" id="UP000001818">
    <property type="component" value="Chromosome"/>
</dbReference>
<evidence type="ECO:0000313" key="1">
    <source>
        <dbReference type="EMBL" id="ABE37264.1"/>
    </source>
</evidence>
<sequence length="229" mass="25643">MVVRNKAAKITRSDATRRVVTYRSGHFTGYVASRKSSTVVQYESILERDFIYLLETDRDVLWFSEQPAPLKFSDGIAHHTWTLDFEIERSSGRYLVEVKPLSKVKKYRLDVIYGFARAAAKASGYQNLELWTDRELKALPRLPNAEILVGSDTTYHDPAYDLALLSTIAEIAKVSERTTVRELRSLSRLGPLSYRAVMRQIAIGGLIPADSTVFLGDDAILLIPGGGGF</sequence>
<dbReference type="AlphaFoldDB" id="Q13F75"/>
<dbReference type="EMBL" id="CP000283">
    <property type="protein sequence ID" value="ABE37264.1"/>
    <property type="molecule type" value="Genomic_DNA"/>
</dbReference>
<gene>
    <name evidence="1" type="ordered locus">RPD_0024</name>
</gene>
<protein>
    <recommendedName>
        <fullName evidence="3">TnsA endonuclease N-terminal domain-containing protein</fullName>
    </recommendedName>
</protein>
<dbReference type="KEGG" id="rpd:RPD_0024"/>
<reference evidence="1 2" key="1">
    <citation type="submission" date="2006-03" db="EMBL/GenBank/DDBJ databases">
        <title>Complete sequence of Rhodopseudomonas palustris BisB5.</title>
        <authorList>
            <consortium name="US DOE Joint Genome Institute"/>
            <person name="Copeland A."/>
            <person name="Lucas S."/>
            <person name="Lapidus A."/>
            <person name="Barry K."/>
            <person name="Detter J.C."/>
            <person name="Glavina del Rio T."/>
            <person name="Hammon N."/>
            <person name="Israni S."/>
            <person name="Dalin E."/>
            <person name="Tice H."/>
            <person name="Pitluck S."/>
            <person name="Chain P."/>
            <person name="Malfatti S."/>
            <person name="Shin M."/>
            <person name="Vergez L."/>
            <person name="Schmutz J."/>
            <person name="Larimer F."/>
            <person name="Land M."/>
            <person name="Hauser L."/>
            <person name="Pelletier D.A."/>
            <person name="Kyrpides N."/>
            <person name="Lykidis A."/>
            <person name="Oda Y."/>
            <person name="Harwood C.S."/>
            <person name="Richardson P."/>
        </authorList>
    </citation>
    <scope>NUCLEOTIDE SEQUENCE [LARGE SCALE GENOMIC DNA]</scope>
    <source>
        <strain evidence="1 2">BisB5</strain>
    </source>
</reference>
<dbReference type="eggNOG" id="ENOG50332IR">
    <property type="taxonomic scope" value="Bacteria"/>
</dbReference>
<dbReference type="STRING" id="316057.RPD_0024"/>
<organism evidence="1 2">
    <name type="scientific">Rhodopseudomonas palustris (strain BisB5)</name>
    <dbReference type="NCBI Taxonomy" id="316057"/>
    <lineage>
        <taxon>Bacteria</taxon>
        <taxon>Pseudomonadati</taxon>
        <taxon>Pseudomonadota</taxon>
        <taxon>Alphaproteobacteria</taxon>
        <taxon>Hyphomicrobiales</taxon>
        <taxon>Nitrobacteraceae</taxon>
        <taxon>Rhodopseudomonas</taxon>
    </lineage>
</organism>
<accession>Q13F75</accession>
<evidence type="ECO:0008006" key="3">
    <source>
        <dbReference type="Google" id="ProtNLM"/>
    </source>
</evidence>
<dbReference type="BioCyc" id="RPAL316057:RPD_RS22270-MONOMER"/>
<evidence type="ECO:0000313" key="2">
    <source>
        <dbReference type="Proteomes" id="UP000001818"/>
    </source>
</evidence>
<dbReference type="HOGENOM" id="CLU_1213683_0_0_5"/>
<proteinExistence type="predicted"/>
<name>Q13F75_RHOPS</name>